<dbReference type="Gene3D" id="1.20.120.1750">
    <property type="match status" value="1"/>
</dbReference>
<dbReference type="InterPro" id="IPR044066">
    <property type="entry name" value="TRIAD_supradom"/>
</dbReference>
<dbReference type="InterPro" id="IPR017907">
    <property type="entry name" value="Znf_RING_CS"/>
</dbReference>
<dbReference type="EC" id="2.3.2.31" evidence="6"/>
<comment type="pathway">
    <text evidence="4">Protein modification; protein ubiquitination.</text>
</comment>
<evidence type="ECO:0000256" key="7">
    <source>
        <dbReference type="ARBA" id="ARBA00022679"/>
    </source>
</evidence>
<keyword evidence="11" id="KW-0833">Ubl conjugation pathway</keyword>
<evidence type="ECO:0000256" key="2">
    <source>
        <dbReference type="ARBA" id="ARBA00001947"/>
    </source>
</evidence>
<dbReference type="AlphaFoldDB" id="A0A6P5WXF3"/>
<dbReference type="Pfam" id="PF01485">
    <property type="entry name" value="IBR"/>
    <property type="match status" value="2"/>
</dbReference>
<evidence type="ECO:0000313" key="17">
    <source>
        <dbReference type="RefSeq" id="XP_022720805.1"/>
    </source>
</evidence>
<comment type="similarity">
    <text evidence="5">Belongs to the RBR family. Ariadne subfamily.</text>
</comment>
<dbReference type="Gene3D" id="3.30.40.10">
    <property type="entry name" value="Zinc/RING finger domain, C3HC4 (zinc finger)"/>
    <property type="match status" value="1"/>
</dbReference>
<protein>
    <recommendedName>
        <fullName evidence="6">RBR-type E3 ubiquitin transferase</fullName>
        <ecNumber evidence="6">2.3.2.31</ecNumber>
    </recommendedName>
</protein>
<dbReference type="KEGG" id="dzi:111278444"/>
<comment type="cofactor">
    <cofactor evidence="2">
        <name>Zn(2+)</name>
        <dbReference type="ChEBI" id="CHEBI:29105"/>
    </cofactor>
</comment>
<dbReference type="CDD" id="cd22584">
    <property type="entry name" value="Rcat_RBR_unk"/>
    <property type="match status" value="1"/>
</dbReference>
<dbReference type="UniPathway" id="UPA00143"/>
<dbReference type="PROSITE" id="PS50089">
    <property type="entry name" value="ZF_RING_2"/>
    <property type="match status" value="1"/>
</dbReference>
<dbReference type="SUPFAM" id="SSF57850">
    <property type="entry name" value="RING/U-box"/>
    <property type="match status" value="3"/>
</dbReference>
<evidence type="ECO:0000259" key="14">
    <source>
        <dbReference type="PROSITE" id="PS50089"/>
    </source>
</evidence>
<feature type="domain" description="RING-type" evidence="14">
    <location>
        <begin position="93"/>
        <end position="138"/>
    </location>
</feature>
<evidence type="ECO:0000256" key="13">
    <source>
        <dbReference type="PROSITE-ProRule" id="PRU00175"/>
    </source>
</evidence>
<dbReference type="OrthoDB" id="10009520at2759"/>
<dbReference type="InterPro" id="IPR013083">
    <property type="entry name" value="Znf_RING/FYVE/PHD"/>
</dbReference>
<dbReference type="PROSITE" id="PS00518">
    <property type="entry name" value="ZF_RING_1"/>
    <property type="match status" value="1"/>
</dbReference>
<name>A0A6P5WXF3_DURZI</name>
<evidence type="ECO:0000256" key="10">
    <source>
        <dbReference type="ARBA" id="ARBA00022771"/>
    </source>
</evidence>
<evidence type="ECO:0000256" key="11">
    <source>
        <dbReference type="ARBA" id="ARBA00022786"/>
    </source>
</evidence>
<dbReference type="GO" id="GO:0061630">
    <property type="term" value="F:ubiquitin protein ligase activity"/>
    <property type="evidence" value="ECO:0007669"/>
    <property type="project" value="UniProtKB-EC"/>
</dbReference>
<dbReference type="GeneID" id="111278444"/>
<keyword evidence="16" id="KW-1185">Reference proteome</keyword>
<evidence type="ECO:0000259" key="15">
    <source>
        <dbReference type="PROSITE" id="PS51873"/>
    </source>
</evidence>
<evidence type="ECO:0000256" key="12">
    <source>
        <dbReference type="ARBA" id="ARBA00022833"/>
    </source>
</evidence>
<comment type="function">
    <text evidence="3">Might act as an E3 ubiquitin-protein ligase, or as part of E3 complex, which accepts ubiquitin from specific E2 ubiquitin-conjugating enzymes and then transfers it to substrates.</text>
</comment>
<dbReference type="CDD" id="cd22582">
    <property type="entry name" value="BRcat_RBR_unk"/>
    <property type="match status" value="1"/>
</dbReference>
<keyword evidence="9" id="KW-0677">Repeat</keyword>
<evidence type="ECO:0000256" key="8">
    <source>
        <dbReference type="ARBA" id="ARBA00022723"/>
    </source>
</evidence>
<sequence>MVEVANSDYFHLVDDFYFLALHDDEEVFPISDEKYALELQLQEALMSSAISSRVPNGSRVSQTCQHFNSRETHKGKEKEIGGSSNSQTHGRLCLICMEVKAIGEMFISNTCTHLFCTDCIGKHIGAKIQQNISLVKCPDLNCKGVIEPQFCRSVVPGEVFDRWEKALCESLILGSQKFYCPFQDCSAMLVDDGGPDVVESECPNCHKLFCAKCKVAWHAGISCCEFQNLSKDERSKEDIMMMDLAKNSKWRRCPNCKIFVEKIEGCLHISCRCGIHFCYGCGSLWNETHQCG</sequence>
<dbReference type="GO" id="GO:0008270">
    <property type="term" value="F:zinc ion binding"/>
    <property type="evidence" value="ECO:0007669"/>
    <property type="project" value="UniProtKB-KW"/>
</dbReference>
<dbReference type="SMART" id="SM00647">
    <property type="entry name" value="IBR"/>
    <property type="match status" value="2"/>
</dbReference>
<keyword evidence="12" id="KW-0862">Zinc</keyword>
<comment type="catalytic activity">
    <reaction evidence="1">
        <text>[E2 ubiquitin-conjugating enzyme]-S-ubiquitinyl-L-cysteine + [acceptor protein]-L-lysine = [E2 ubiquitin-conjugating enzyme]-L-cysteine + [acceptor protein]-N(6)-ubiquitinyl-L-lysine.</text>
        <dbReference type="EC" id="2.3.2.31"/>
    </reaction>
</comment>
<keyword evidence="8" id="KW-0479">Metal-binding</keyword>
<evidence type="ECO:0000256" key="4">
    <source>
        <dbReference type="ARBA" id="ARBA00004906"/>
    </source>
</evidence>
<evidence type="ECO:0000256" key="1">
    <source>
        <dbReference type="ARBA" id="ARBA00001798"/>
    </source>
</evidence>
<dbReference type="InterPro" id="IPR002867">
    <property type="entry name" value="IBR_dom"/>
</dbReference>
<organism evidence="16 17">
    <name type="scientific">Durio zibethinus</name>
    <name type="common">Durian</name>
    <dbReference type="NCBI Taxonomy" id="66656"/>
    <lineage>
        <taxon>Eukaryota</taxon>
        <taxon>Viridiplantae</taxon>
        <taxon>Streptophyta</taxon>
        <taxon>Embryophyta</taxon>
        <taxon>Tracheophyta</taxon>
        <taxon>Spermatophyta</taxon>
        <taxon>Magnoliopsida</taxon>
        <taxon>eudicotyledons</taxon>
        <taxon>Gunneridae</taxon>
        <taxon>Pentapetalae</taxon>
        <taxon>rosids</taxon>
        <taxon>malvids</taxon>
        <taxon>Malvales</taxon>
        <taxon>Malvaceae</taxon>
        <taxon>Helicteroideae</taxon>
        <taxon>Durio</taxon>
    </lineage>
</organism>
<dbReference type="GO" id="GO:0016567">
    <property type="term" value="P:protein ubiquitination"/>
    <property type="evidence" value="ECO:0007669"/>
    <property type="project" value="UniProtKB-UniPathway"/>
</dbReference>
<reference evidence="17" key="1">
    <citation type="submission" date="2025-08" db="UniProtKB">
        <authorList>
            <consortium name="RefSeq"/>
        </authorList>
    </citation>
    <scope>IDENTIFICATION</scope>
    <source>
        <tissue evidence="17">Fruit stalk</tissue>
    </source>
</reference>
<dbReference type="InterPro" id="IPR031127">
    <property type="entry name" value="E3_UB_ligase_RBR"/>
</dbReference>
<dbReference type="RefSeq" id="XP_022720805.1">
    <property type="nucleotide sequence ID" value="XM_022865070.1"/>
</dbReference>
<dbReference type="PANTHER" id="PTHR11685">
    <property type="entry name" value="RBR FAMILY RING FINGER AND IBR DOMAIN-CONTAINING"/>
    <property type="match status" value="1"/>
</dbReference>
<dbReference type="InterPro" id="IPR001841">
    <property type="entry name" value="Znf_RING"/>
</dbReference>
<evidence type="ECO:0000313" key="16">
    <source>
        <dbReference type="Proteomes" id="UP000515121"/>
    </source>
</evidence>
<proteinExistence type="inferred from homology"/>
<evidence type="ECO:0000256" key="5">
    <source>
        <dbReference type="ARBA" id="ARBA00005884"/>
    </source>
</evidence>
<feature type="domain" description="RING-type" evidence="15">
    <location>
        <begin position="89"/>
        <end position="292"/>
    </location>
</feature>
<gene>
    <name evidence="17" type="primary">LOC111278444</name>
</gene>
<keyword evidence="7" id="KW-0808">Transferase</keyword>
<evidence type="ECO:0000256" key="9">
    <source>
        <dbReference type="ARBA" id="ARBA00022737"/>
    </source>
</evidence>
<accession>A0A6P5WXF3</accession>
<dbReference type="Proteomes" id="UP000515121">
    <property type="component" value="Unplaced"/>
</dbReference>
<evidence type="ECO:0000256" key="3">
    <source>
        <dbReference type="ARBA" id="ARBA00003976"/>
    </source>
</evidence>
<evidence type="ECO:0000256" key="6">
    <source>
        <dbReference type="ARBA" id="ARBA00012251"/>
    </source>
</evidence>
<dbReference type="FunFam" id="3.30.40.10:FF:000230">
    <property type="entry name" value="RBR-type E3 ubiquitin transferase"/>
    <property type="match status" value="1"/>
</dbReference>
<keyword evidence="10 13" id="KW-0863">Zinc-finger</keyword>
<dbReference type="PROSITE" id="PS51873">
    <property type="entry name" value="TRIAD"/>
    <property type="match status" value="1"/>
</dbReference>